<name>A0A1I4SJ63_9BACE</name>
<evidence type="ECO:0000313" key="8">
    <source>
        <dbReference type="Proteomes" id="UP000284417"/>
    </source>
</evidence>
<evidence type="ECO:0000313" key="4">
    <source>
        <dbReference type="EMBL" id="KAB6424166.1"/>
    </source>
</evidence>
<evidence type="ECO:0000313" key="7">
    <source>
        <dbReference type="Proteomes" id="UP000183766"/>
    </source>
</evidence>
<dbReference type="EMBL" id="WDER01000059">
    <property type="protein sequence ID" value="KAB6080033.1"/>
    <property type="molecule type" value="Genomic_DNA"/>
</dbReference>
<dbReference type="AlphaFoldDB" id="A0A1I4SJ63"/>
<gene>
    <name evidence="5" type="ORF">DW042_12480</name>
    <name evidence="3" type="ORF">GA424_08365</name>
    <name evidence="1" type="ORF">GA560_18080</name>
    <name evidence="2" type="ORF">GA574_25615</name>
    <name evidence="4" type="ORF">GAZ26_09215</name>
    <name evidence="6" type="ORF">SAMN05216250_10835</name>
</gene>
<dbReference type="Proteomes" id="UP000284417">
    <property type="component" value="Unassembled WGS sequence"/>
</dbReference>
<reference evidence="6 7" key="1">
    <citation type="submission" date="2016-10" db="EMBL/GenBank/DDBJ databases">
        <authorList>
            <person name="de Groot N.N."/>
        </authorList>
    </citation>
    <scope>NUCLEOTIDE SEQUENCE [LARGE SCALE GENOMIC DNA]</scope>
    <source>
        <strain evidence="6 7">NLAE-zl-C202</strain>
    </source>
</reference>
<dbReference type="EMBL" id="WDEH01000010">
    <property type="protein sequence ID" value="KAB6139855.1"/>
    <property type="molecule type" value="Genomic_DNA"/>
</dbReference>
<evidence type="ECO:0000313" key="11">
    <source>
        <dbReference type="Proteomes" id="UP000474077"/>
    </source>
</evidence>
<accession>A0A1I4SJ63</accession>
<dbReference type="Proteomes" id="UP000487596">
    <property type="component" value="Unassembled WGS sequence"/>
</dbReference>
<dbReference type="EMBL" id="WDCG01000008">
    <property type="protein sequence ID" value="KAB6424166.1"/>
    <property type="molecule type" value="Genomic_DNA"/>
</dbReference>
<dbReference type="Proteomes" id="UP000435059">
    <property type="component" value="Unassembled WGS sequence"/>
</dbReference>
<reference evidence="5 8" key="2">
    <citation type="submission" date="2018-08" db="EMBL/GenBank/DDBJ databases">
        <title>A genome reference for cultivated species of the human gut microbiota.</title>
        <authorList>
            <person name="Zou Y."/>
            <person name="Xue W."/>
            <person name="Luo G."/>
        </authorList>
    </citation>
    <scope>NUCLEOTIDE SEQUENCE [LARGE SCALE GENOMIC DNA]</scope>
    <source>
        <strain evidence="5 8">AF39-6AC</strain>
    </source>
</reference>
<dbReference type="EMBL" id="WDES01000067">
    <property type="protein sequence ID" value="KAB6080867.1"/>
    <property type="molecule type" value="Genomic_DNA"/>
</dbReference>
<reference evidence="9 10" key="3">
    <citation type="journal article" date="2019" name="Nat. Med.">
        <title>A library of human gut bacterial isolates paired with longitudinal multiomics data enables mechanistic microbiome research.</title>
        <authorList>
            <person name="Poyet M."/>
            <person name="Groussin M."/>
            <person name="Gibbons S.M."/>
            <person name="Avila-Pacheco J."/>
            <person name="Jiang X."/>
            <person name="Kearney S.M."/>
            <person name="Perrotta A.R."/>
            <person name="Berdy B."/>
            <person name="Zhao S."/>
            <person name="Lieberman T.D."/>
            <person name="Swanson P.K."/>
            <person name="Smith M."/>
            <person name="Roesemann S."/>
            <person name="Alexander J.E."/>
            <person name="Rich S.A."/>
            <person name="Livny J."/>
            <person name="Vlamakis H."/>
            <person name="Clish C."/>
            <person name="Bullock K."/>
            <person name="Deik A."/>
            <person name="Scott J."/>
            <person name="Pierce K.A."/>
            <person name="Xavier R.J."/>
            <person name="Alm E.J."/>
        </authorList>
    </citation>
    <scope>NUCLEOTIDE SEQUENCE [LARGE SCALE GENOMIC DNA]</scope>
    <source>
        <strain evidence="3 12">BIOML-A62</strain>
        <strain evidence="4 10">BIOML-A7</strain>
        <strain evidence="1 11">BIOML-A73</strain>
        <strain evidence="2 9">BIOML-A74</strain>
    </source>
</reference>
<dbReference type="Proteomes" id="UP000183766">
    <property type="component" value="Unassembled WGS sequence"/>
</dbReference>
<evidence type="ECO:0000313" key="3">
    <source>
        <dbReference type="EMBL" id="KAB6139855.1"/>
    </source>
</evidence>
<sequence length="259" mass="29259">MEGLVKFREAFAEYSENYVVIGGAACDITMTNTVVRPRATHDIDMIVIVENMTEAFANRFWQFVREAGYRPEKRKQEAGEPPRYEMYRFLDGKDGYPEMIELLSRHPDVLGEPKGFVIEPIPTDEDVSSLSAIIMDDDYYHFTIAHSQLTDGIRHANSAALIALKARAYLNLMADKRDGKHVNTKDIKKHRSDILKNVVIMTEDNIEAPASIVACIREFVASIRADWSTLAEPLSKSLGQDEAFVTGLLDQLDELFIEA</sequence>
<proteinExistence type="predicted"/>
<dbReference type="RefSeq" id="WP_005812861.1">
    <property type="nucleotide sequence ID" value="NZ_FOUM01000008.1"/>
</dbReference>
<evidence type="ECO:0000313" key="9">
    <source>
        <dbReference type="Proteomes" id="UP000435059"/>
    </source>
</evidence>
<evidence type="ECO:0000313" key="1">
    <source>
        <dbReference type="EMBL" id="KAB6080033.1"/>
    </source>
</evidence>
<evidence type="ECO:0000313" key="6">
    <source>
        <dbReference type="EMBL" id="SFM64479.1"/>
    </source>
</evidence>
<evidence type="ECO:0000313" key="5">
    <source>
        <dbReference type="EMBL" id="RHK96207.1"/>
    </source>
</evidence>
<evidence type="ECO:0008006" key="13">
    <source>
        <dbReference type="Google" id="ProtNLM"/>
    </source>
</evidence>
<evidence type="ECO:0000313" key="12">
    <source>
        <dbReference type="Proteomes" id="UP000487596"/>
    </source>
</evidence>
<dbReference type="GeneID" id="93485196"/>
<dbReference type="EMBL" id="FOUM01000008">
    <property type="protein sequence ID" value="SFM64479.1"/>
    <property type="molecule type" value="Genomic_DNA"/>
</dbReference>
<organism evidence="6 7">
    <name type="scientific">Bacteroides xylanisolvens</name>
    <dbReference type="NCBI Taxonomy" id="371601"/>
    <lineage>
        <taxon>Bacteria</taxon>
        <taxon>Pseudomonadati</taxon>
        <taxon>Bacteroidota</taxon>
        <taxon>Bacteroidia</taxon>
        <taxon>Bacteroidales</taxon>
        <taxon>Bacteroidaceae</taxon>
        <taxon>Bacteroides</taxon>
    </lineage>
</organism>
<dbReference type="EMBL" id="QROC01000014">
    <property type="protein sequence ID" value="RHK96207.1"/>
    <property type="molecule type" value="Genomic_DNA"/>
</dbReference>
<dbReference type="Proteomes" id="UP000471447">
    <property type="component" value="Unassembled WGS sequence"/>
</dbReference>
<keyword evidence="9" id="KW-1185">Reference proteome</keyword>
<evidence type="ECO:0000313" key="10">
    <source>
        <dbReference type="Proteomes" id="UP000471447"/>
    </source>
</evidence>
<evidence type="ECO:0000313" key="2">
    <source>
        <dbReference type="EMBL" id="KAB6080867.1"/>
    </source>
</evidence>
<dbReference type="Proteomes" id="UP000474077">
    <property type="component" value="Unassembled WGS sequence"/>
</dbReference>
<protein>
    <recommendedName>
        <fullName evidence="13">Nucleotidyl transferase AbiEii/AbiGii toxin family protein</fullName>
    </recommendedName>
</protein>